<dbReference type="EMBL" id="JAQNDK010000007">
    <property type="protein sequence ID" value="MDC0685532.1"/>
    <property type="molecule type" value="Genomic_DNA"/>
</dbReference>
<name>A0ABT5CEA9_9BACT</name>
<dbReference type="PANTHER" id="PTHR43133">
    <property type="entry name" value="RNA POLYMERASE ECF-TYPE SIGMA FACTO"/>
    <property type="match status" value="1"/>
</dbReference>
<gene>
    <name evidence="5" type="ORF">POL72_44095</name>
    <name evidence="6" type="ORF">POL72_47945</name>
</gene>
<dbReference type="InterPro" id="IPR007630">
    <property type="entry name" value="RNA_pol_sigma70_r4"/>
</dbReference>
<dbReference type="InterPro" id="IPR014284">
    <property type="entry name" value="RNA_pol_sigma-70_dom"/>
</dbReference>
<evidence type="ECO:0000259" key="4">
    <source>
        <dbReference type="Pfam" id="PF04545"/>
    </source>
</evidence>
<comment type="caution">
    <text evidence="5">The sequence shown here is derived from an EMBL/GenBank/DDBJ whole genome shotgun (WGS) entry which is preliminary data.</text>
</comment>
<keyword evidence="2" id="KW-0731">Sigma factor</keyword>
<dbReference type="Proteomes" id="UP001217485">
    <property type="component" value="Unassembled WGS sequence"/>
</dbReference>
<evidence type="ECO:0000313" key="6">
    <source>
        <dbReference type="EMBL" id="MDC0685532.1"/>
    </source>
</evidence>
<evidence type="ECO:0000313" key="5">
    <source>
        <dbReference type="EMBL" id="MDC0684780.1"/>
    </source>
</evidence>
<sequence length="112" mass="12049">MAPRLAALIDVAPDDARRALHALSEPEAMSAVLPGMRVHPALGSDCARVRRVVAALQEDQRTVLELAYFEGLSLVEIGERLAVPVGTVKSRLSRALDKLRTTLQEQPRAAAG</sequence>
<dbReference type="SUPFAM" id="SSF88659">
    <property type="entry name" value="Sigma3 and sigma4 domains of RNA polymerase sigma factors"/>
    <property type="match status" value="1"/>
</dbReference>
<dbReference type="NCBIfam" id="TIGR02937">
    <property type="entry name" value="sigma70-ECF"/>
    <property type="match status" value="1"/>
</dbReference>
<keyword evidence="3" id="KW-0804">Transcription</keyword>
<dbReference type="CDD" id="cd06171">
    <property type="entry name" value="Sigma70_r4"/>
    <property type="match status" value="1"/>
</dbReference>
<dbReference type="EMBL" id="JAQNDK010000005">
    <property type="protein sequence ID" value="MDC0684780.1"/>
    <property type="molecule type" value="Genomic_DNA"/>
</dbReference>
<dbReference type="Pfam" id="PF04545">
    <property type="entry name" value="Sigma70_r4"/>
    <property type="match status" value="1"/>
</dbReference>
<protein>
    <submittedName>
        <fullName evidence="5">Sigma-70 family RNA polymerase sigma factor</fullName>
    </submittedName>
</protein>
<keyword evidence="7" id="KW-1185">Reference proteome</keyword>
<reference evidence="5 7" key="1">
    <citation type="submission" date="2023-01" db="EMBL/GenBank/DDBJ databases">
        <title>Minimal conservation of predation-associated metabolite biosynthetic gene clusters underscores biosynthetic potential of Myxococcota including descriptions for ten novel species: Archangium lansinium sp. nov., Myxococcus landrumus sp. nov., Nannocystis bai.</title>
        <authorList>
            <person name="Ahearne A."/>
            <person name="Stevens C."/>
            <person name="Dowd S."/>
        </authorList>
    </citation>
    <scope>NUCLEOTIDE SEQUENCE [LARGE SCALE GENOMIC DNA]</scope>
    <source>
        <strain evidence="5 7">WIWO2</strain>
    </source>
</reference>
<organism evidence="5 7">
    <name type="scientific">Sorangium atrum</name>
    <dbReference type="NCBI Taxonomy" id="2995308"/>
    <lineage>
        <taxon>Bacteria</taxon>
        <taxon>Pseudomonadati</taxon>
        <taxon>Myxococcota</taxon>
        <taxon>Polyangia</taxon>
        <taxon>Polyangiales</taxon>
        <taxon>Polyangiaceae</taxon>
        <taxon>Sorangium</taxon>
    </lineage>
</organism>
<proteinExistence type="predicted"/>
<accession>A0ABT5CEA9</accession>
<evidence type="ECO:0000313" key="7">
    <source>
        <dbReference type="Proteomes" id="UP001217485"/>
    </source>
</evidence>
<dbReference type="Gene3D" id="1.10.10.10">
    <property type="entry name" value="Winged helix-like DNA-binding domain superfamily/Winged helix DNA-binding domain"/>
    <property type="match status" value="1"/>
</dbReference>
<evidence type="ECO:0000256" key="2">
    <source>
        <dbReference type="ARBA" id="ARBA00023082"/>
    </source>
</evidence>
<evidence type="ECO:0000256" key="3">
    <source>
        <dbReference type="ARBA" id="ARBA00023163"/>
    </source>
</evidence>
<evidence type="ECO:0000256" key="1">
    <source>
        <dbReference type="ARBA" id="ARBA00023015"/>
    </source>
</evidence>
<dbReference type="InterPro" id="IPR013324">
    <property type="entry name" value="RNA_pol_sigma_r3/r4-like"/>
</dbReference>
<dbReference type="InterPro" id="IPR039425">
    <property type="entry name" value="RNA_pol_sigma-70-like"/>
</dbReference>
<feature type="domain" description="RNA polymerase sigma-70 region 4" evidence="4">
    <location>
        <begin position="54"/>
        <end position="100"/>
    </location>
</feature>
<keyword evidence="1" id="KW-0805">Transcription regulation</keyword>
<dbReference type="InterPro" id="IPR036388">
    <property type="entry name" value="WH-like_DNA-bd_sf"/>
</dbReference>
<dbReference type="PANTHER" id="PTHR43133:SF62">
    <property type="entry name" value="RNA POLYMERASE SIGMA FACTOR SIGZ"/>
    <property type="match status" value="1"/>
</dbReference>
<dbReference type="RefSeq" id="WP_272102901.1">
    <property type="nucleotide sequence ID" value="NZ_JAQNDK010000005.1"/>
</dbReference>